<dbReference type="InterPro" id="IPR036513">
    <property type="entry name" value="STAS_dom_sf"/>
</dbReference>
<dbReference type="Pfam" id="PF01740">
    <property type="entry name" value="STAS"/>
    <property type="match status" value="1"/>
</dbReference>
<dbReference type="InterPro" id="IPR002645">
    <property type="entry name" value="STAS_dom"/>
</dbReference>
<dbReference type="InterPro" id="IPR051932">
    <property type="entry name" value="Bact_StressResp_Reg"/>
</dbReference>
<sequence length="284" mass="30747">MASSLNTLIRSSAWSVMSIGSAIYDKTGKAIYTNTALRRIFNLSPAEMVELQENYNLFDDPSLATPELQADLKRAFAGEEVFLPILDYVIVDSHGQPSNRHLAARFLLKPVGDATPPEYVVGYFHDVSEALELEAQISARRDEIERMSQQDSLLKAEIAARAVPVVPILPGILVLPLVGGIDPMQADQIITALLQASSRSNADTVILDLTGVPVVDTAVANYILQAINALKLLGTETIVVGISNDIAQTIVQLGIRLDMIATRADLQSGLMAALERQNLTIESI</sequence>
<dbReference type="PANTHER" id="PTHR33745">
    <property type="entry name" value="RSBT ANTAGONIST PROTEIN RSBS-RELATED"/>
    <property type="match status" value="1"/>
</dbReference>
<evidence type="ECO:0000313" key="2">
    <source>
        <dbReference type="EMBL" id="GAA5529047.1"/>
    </source>
</evidence>
<proteinExistence type="predicted"/>
<accession>A0ABP9X0T5</accession>
<comment type="caution">
    <text evidence="2">The sequence shown here is derived from an EMBL/GenBank/DDBJ whole genome shotgun (WGS) entry which is preliminary data.</text>
</comment>
<organism evidence="2 3">
    <name type="scientific">Herpetosiphon gulosus</name>
    <dbReference type="NCBI Taxonomy" id="1973496"/>
    <lineage>
        <taxon>Bacteria</taxon>
        <taxon>Bacillati</taxon>
        <taxon>Chloroflexota</taxon>
        <taxon>Chloroflexia</taxon>
        <taxon>Herpetosiphonales</taxon>
        <taxon>Herpetosiphonaceae</taxon>
        <taxon>Herpetosiphon</taxon>
    </lineage>
</organism>
<dbReference type="Gene3D" id="3.30.750.24">
    <property type="entry name" value="STAS domain"/>
    <property type="match status" value="1"/>
</dbReference>
<evidence type="ECO:0000313" key="3">
    <source>
        <dbReference type="Proteomes" id="UP001428290"/>
    </source>
</evidence>
<name>A0ABP9X0T5_9CHLR</name>
<keyword evidence="3" id="KW-1185">Reference proteome</keyword>
<evidence type="ECO:0000259" key="1">
    <source>
        <dbReference type="PROSITE" id="PS50801"/>
    </source>
</evidence>
<reference evidence="2 3" key="1">
    <citation type="submission" date="2024-02" db="EMBL/GenBank/DDBJ databases">
        <title>Herpetosiphon gulosus NBRC 112829.</title>
        <authorList>
            <person name="Ichikawa N."/>
            <person name="Katano-Makiyama Y."/>
            <person name="Hidaka K."/>
        </authorList>
    </citation>
    <scope>NUCLEOTIDE SEQUENCE [LARGE SCALE GENOMIC DNA]</scope>
    <source>
        <strain evidence="2 3">NBRC 112829</strain>
    </source>
</reference>
<dbReference type="CDD" id="cd07041">
    <property type="entry name" value="STAS_RsbR_RsbS_like"/>
    <property type="match status" value="1"/>
</dbReference>
<dbReference type="PROSITE" id="PS50801">
    <property type="entry name" value="STAS"/>
    <property type="match status" value="1"/>
</dbReference>
<dbReference type="InterPro" id="IPR035965">
    <property type="entry name" value="PAS-like_dom_sf"/>
</dbReference>
<dbReference type="Proteomes" id="UP001428290">
    <property type="component" value="Unassembled WGS sequence"/>
</dbReference>
<dbReference type="Gene3D" id="3.30.450.20">
    <property type="entry name" value="PAS domain"/>
    <property type="match status" value="1"/>
</dbReference>
<gene>
    <name evidence="2" type="ORF">Hgul01_02850</name>
</gene>
<protein>
    <recommendedName>
        <fullName evidence="1">STAS domain-containing protein</fullName>
    </recommendedName>
</protein>
<dbReference type="SUPFAM" id="SSF55785">
    <property type="entry name" value="PYP-like sensor domain (PAS domain)"/>
    <property type="match status" value="1"/>
</dbReference>
<dbReference type="RefSeq" id="WP_345722666.1">
    <property type="nucleotide sequence ID" value="NZ_BAABRU010000009.1"/>
</dbReference>
<dbReference type="EMBL" id="BAABRU010000009">
    <property type="protein sequence ID" value="GAA5529047.1"/>
    <property type="molecule type" value="Genomic_DNA"/>
</dbReference>
<feature type="domain" description="STAS" evidence="1">
    <location>
        <begin position="162"/>
        <end position="273"/>
    </location>
</feature>
<dbReference type="SUPFAM" id="SSF52091">
    <property type="entry name" value="SpoIIaa-like"/>
    <property type="match status" value="1"/>
</dbReference>